<evidence type="ECO:0000313" key="4">
    <source>
        <dbReference type="EMBL" id="KAF2587832.1"/>
    </source>
</evidence>
<dbReference type="GO" id="GO:0006261">
    <property type="term" value="P:DNA-templated DNA replication"/>
    <property type="evidence" value="ECO:0007669"/>
    <property type="project" value="TreeGrafter"/>
</dbReference>
<keyword evidence="2" id="KW-0547">Nucleotide-binding</keyword>
<accession>A0A8S9K0P7</accession>
<dbReference type="GO" id="GO:0005663">
    <property type="term" value="C:DNA replication factor C complex"/>
    <property type="evidence" value="ECO:0007669"/>
    <property type="project" value="TreeGrafter"/>
</dbReference>
<reference evidence="4" key="1">
    <citation type="submission" date="2019-12" db="EMBL/GenBank/DDBJ databases">
        <title>Genome sequencing and annotation of Brassica cretica.</title>
        <authorList>
            <person name="Studholme D.J."/>
            <person name="Sarris P.F."/>
        </authorList>
    </citation>
    <scope>NUCLEOTIDE SEQUENCE</scope>
    <source>
        <strain evidence="4">PFS-102/07</strain>
        <tissue evidence="4">Leaf</tissue>
    </source>
</reference>
<dbReference type="Gene3D" id="3.40.50.300">
    <property type="entry name" value="P-loop containing nucleotide triphosphate hydrolases"/>
    <property type="match status" value="1"/>
</dbReference>
<dbReference type="GO" id="GO:0005524">
    <property type="term" value="F:ATP binding"/>
    <property type="evidence" value="ECO:0007669"/>
    <property type="project" value="UniProtKB-KW"/>
</dbReference>
<dbReference type="GO" id="GO:0006281">
    <property type="term" value="P:DNA repair"/>
    <property type="evidence" value="ECO:0007669"/>
    <property type="project" value="TreeGrafter"/>
</dbReference>
<evidence type="ECO:0008006" key="5">
    <source>
        <dbReference type="Google" id="ProtNLM"/>
    </source>
</evidence>
<keyword evidence="1" id="KW-0235">DNA replication</keyword>
<dbReference type="GO" id="GO:0003689">
    <property type="term" value="F:DNA clamp loader activity"/>
    <property type="evidence" value="ECO:0007669"/>
    <property type="project" value="TreeGrafter"/>
</dbReference>
<dbReference type="InterPro" id="IPR050238">
    <property type="entry name" value="DNA_Rep/Repair_Clamp_Loader"/>
</dbReference>
<dbReference type="GO" id="GO:0005634">
    <property type="term" value="C:nucleus"/>
    <property type="evidence" value="ECO:0007669"/>
    <property type="project" value="TreeGrafter"/>
</dbReference>
<name>A0A8S9K0P7_BRACR</name>
<organism evidence="4">
    <name type="scientific">Brassica cretica</name>
    <name type="common">Mustard</name>
    <dbReference type="NCBI Taxonomy" id="69181"/>
    <lineage>
        <taxon>Eukaryota</taxon>
        <taxon>Viridiplantae</taxon>
        <taxon>Streptophyta</taxon>
        <taxon>Embryophyta</taxon>
        <taxon>Tracheophyta</taxon>
        <taxon>Spermatophyta</taxon>
        <taxon>Magnoliopsida</taxon>
        <taxon>eudicotyledons</taxon>
        <taxon>Gunneridae</taxon>
        <taxon>Pentapetalae</taxon>
        <taxon>rosids</taxon>
        <taxon>malvids</taxon>
        <taxon>Brassicales</taxon>
        <taxon>Brassicaceae</taxon>
        <taxon>Brassiceae</taxon>
        <taxon>Brassica</taxon>
    </lineage>
</organism>
<proteinExistence type="predicted"/>
<protein>
    <recommendedName>
        <fullName evidence="5">Replication factor C C-terminal domain-containing protein</fullName>
    </recommendedName>
</protein>
<gene>
    <name evidence="4" type="ORF">F2Q70_00040322</name>
</gene>
<dbReference type="CDD" id="cd00009">
    <property type="entry name" value="AAA"/>
    <property type="match status" value="1"/>
</dbReference>
<dbReference type="PANTHER" id="PTHR11669">
    <property type="entry name" value="REPLICATION FACTOR C / DNA POLYMERASE III GAMMA-TAU SUBUNIT"/>
    <property type="match status" value="1"/>
</dbReference>
<dbReference type="PANTHER" id="PTHR11669:SF20">
    <property type="entry name" value="REPLICATION FACTOR C SUBUNIT 4"/>
    <property type="match status" value="1"/>
</dbReference>
<evidence type="ECO:0000256" key="1">
    <source>
        <dbReference type="ARBA" id="ARBA00022705"/>
    </source>
</evidence>
<dbReference type="SUPFAM" id="SSF52540">
    <property type="entry name" value="P-loop containing nucleoside triphosphate hydrolases"/>
    <property type="match status" value="1"/>
</dbReference>
<dbReference type="AlphaFoldDB" id="A0A8S9K0P7"/>
<comment type="caution">
    <text evidence="4">The sequence shown here is derived from an EMBL/GenBank/DDBJ whole genome shotgun (WGS) entry which is preliminary data.</text>
</comment>
<sequence>MHAITLSESELSQHPHNDMSVFRFLFFFYRPELYKSRVLELNASDDRGINVVRTKIKDFAAVAVGSNNRPGGYPCPSFKIIILDEADSMTEDAQNALRRTMETYSKVTRFFFICNYISR</sequence>
<evidence type="ECO:0000256" key="2">
    <source>
        <dbReference type="ARBA" id="ARBA00022741"/>
    </source>
</evidence>
<dbReference type="InterPro" id="IPR027417">
    <property type="entry name" value="P-loop_NTPase"/>
</dbReference>
<keyword evidence="3" id="KW-0067">ATP-binding</keyword>
<dbReference type="EMBL" id="QGKY02000190">
    <property type="protein sequence ID" value="KAF2587832.1"/>
    <property type="molecule type" value="Genomic_DNA"/>
</dbReference>
<evidence type="ECO:0000256" key="3">
    <source>
        <dbReference type="ARBA" id="ARBA00022840"/>
    </source>
</evidence>